<reference evidence="1" key="1">
    <citation type="submission" date="2014-11" db="EMBL/GenBank/DDBJ databases">
        <authorList>
            <person name="Amaro Gonzalez C."/>
        </authorList>
    </citation>
    <scope>NUCLEOTIDE SEQUENCE</scope>
</reference>
<protein>
    <submittedName>
        <fullName evidence="1">Uncharacterized protein</fullName>
    </submittedName>
</protein>
<dbReference type="AlphaFoldDB" id="A0A0E9RNK3"/>
<accession>A0A0E9RNK3</accession>
<sequence>MKKLSGNHLLALVFQPICTGLVTTHCFTTIPSNYLISSLS</sequence>
<reference evidence="1" key="2">
    <citation type="journal article" date="2015" name="Fish Shellfish Immunol.">
        <title>Early steps in the European eel (Anguilla anguilla)-Vibrio vulnificus interaction in the gills: Role of the RtxA13 toxin.</title>
        <authorList>
            <person name="Callol A."/>
            <person name="Pajuelo D."/>
            <person name="Ebbesson L."/>
            <person name="Teles M."/>
            <person name="MacKenzie S."/>
            <person name="Amaro C."/>
        </authorList>
    </citation>
    <scope>NUCLEOTIDE SEQUENCE</scope>
</reference>
<organism evidence="1">
    <name type="scientific">Anguilla anguilla</name>
    <name type="common">European freshwater eel</name>
    <name type="synonym">Muraena anguilla</name>
    <dbReference type="NCBI Taxonomy" id="7936"/>
    <lineage>
        <taxon>Eukaryota</taxon>
        <taxon>Metazoa</taxon>
        <taxon>Chordata</taxon>
        <taxon>Craniata</taxon>
        <taxon>Vertebrata</taxon>
        <taxon>Euteleostomi</taxon>
        <taxon>Actinopterygii</taxon>
        <taxon>Neopterygii</taxon>
        <taxon>Teleostei</taxon>
        <taxon>Anguilliformes</taxon>
        <taxon>Anguillidae</taxon>
        <taxon>Anguilla</taxon>
    </lineage>
</organism>
<dbReference type="EMBL" id="GBXM01077893">
    <property type="protein sequence ID" value="JAH30684.1"/>
    <property type="molecule type" value="Transcribed_RNA"/>
</dbReference>
<name>A0A0E9RNK3_ANGAN</name>
<evidence type="ECO:0000313" key="1">
    <source>
        <dbReference type="EMBL" id="JAH30684.1"/>
    </source>
</evidence>
<proteinExistence type="predicted"/>